<name>A0A1T4XGY9_9BACT</name>
<keyword evidence="1" id="KW-0472">Membrane</keyword>
<keyword evidence="1" id="KW-1133">Transmembrane helix</keyword>
<proteinExistence type="predicted"/>
<evidence type="ECO:0000313" key="2">
    <source>
        <dbReference type="EMBL" id="SKA88763.1"/>
    </source>
</evidence>
<dbReference type="RefSeq" id="WP_078812684.1">
    <property type="nucleotide sequence ID" value="NZ_FUYE01000004.1"/>
</dbReference>
<feature type="transmembrane region" description="Helical" evidence="1">
    <location>
        <begin position="86"/>
        <end position="109"/>
    </location>
</feature>
<reference evidence="3" key="1">
    <citation type="submission" date="2017-02" db="EMBL/GenBank/DDBJ databases">
        <authorList>
            <person name="Varghese N."/>
            <person name="Submissions S."/>
        </authorList>
    </citation>
    <scope>NUCLEOTIDE SEQUENCE [LARGE SCALE GENOMIC DNA]</scope>
    <source>
        <strain evidence="3">ATCC 700200</strain>
    </source>
</reference>
<feature type="transmembrane region" description="Helical" evidence="1">
    <location>
        <begin position="12"/>
        <end position="31"/>
    </location>
</feature>
<organism evidence="2 3">
    <name type="scientific">Prosthecobacter debontii</name>
    <dbReference type="NCBI Taxonomy" id="48467"/>
    <lineage>
        <taxon>Bacteria</taxon>
        <taxon>Pseudomonadati</taxon>
        <taxon>Verrucomicrobiota</taxon>
        <taxon>Verrucomicrobiia</taxon>
        <taxon>Verrucomicrobiales</taxon>
        <taxon>Verrucomicrobiaceae</taxon>
        <taxon>Prosthecobacter</taxon>
    </lineage>
</organism>
<sequence length="353" mass="39606">MLTYDPILLANVGTPFILGSMAHLAGGNMLLGGLDGNLIARWFGTSKIRSVCISMAANYFSAWCGGIPLCYFLANQDGITIVNIKTWFLGFVILAFLLTLLLELPFIWLILRPTRASFWRVLRATILIQTISYPLLFGWYWLVSDKSMLTRLETVPASKLDLPTDCSLFYVSSDGRQVIQCALDGSQGQVVAEVAILEKDGSLRVQTKPSGGYQLMYQSRREGHDKILIGDFSSSLPGKSPPSEGGGLLWGEIPSLSPNNKWRYLTGFWASYGLQRWQKGFKTEMYGMELPFASWYIRNAVHIQDDLVCFRLGDDQICALRFDRRQIALITRGRALLVVRRPQDLLPSESKTQ</sequence>
<gene>
    <name evidence="2" type="ORF">SAMN02745166_01482</name>
</gene>
<evidence type="ECO:0000256" key="1">
    <source>
        <dbReference type="SAM" id="Phobius"/>
    </source>
</evidence>
<feature type="transmembrane region" description="Helical" evidence="1">
    <location>
        <begin position="51"/>
        <end position="74"/>
    </location>
</feature>
<evidence type="ECO:0000313" key="3">
    <source>
        <dbReference type="Proteomes" id="UP000190774"/>
    </source>
</evidence>
<keyword evidence="1" id="KW-0812">Transmembrane</keyword>
<feature type="transmembrane region" description="Helical" evidence="1">
    <location>
        <begin position="121"/>
        <end position="142"/>
    </location>
</feature>
<dbReference type="AlphaFoldDB" id="A0A1T4XGY9"/>
<keyword evidence="3" id="KW-1185">Reference proteome</keyword>
<protein>
    <submittedName>
        <fullName evidence="2">Uncharacterized protein</fullName>
    </submittedName>
</protein>
<dbReference type="EMBL" id="FUYE01000004">
    <property type="protein sequence ID" value="SKA88763.1"/>
    <property type="molecule type" value="Genomic_DNA"/>
</dbReference>
<dbReference type="OrthoDB" id="183971at2"/>
<dbReference type="Proteomes" id="UP000190774">
    <property type="component" value="Unassembled WGS sequence"/>
</dbReference>
<accession>A0A1T4XGY9</accession>
<dbReference type="STRING" id="48467.SAMN02745166_01482"/>